<dbReference type="AlphaFoldDB" id="A0A0B6AJ18"/>
<gene>
    <name evidence="1" type="primary">yhaL</name>
    <name evidence="1" type="ORF">BG04_2869</name>
</gene>
<accession>A0A0B6AJ18</accession>
<dbReference type="InterPro" id="IPR025428">
    <property type="entry name" value="Spore_YhaL"/>
</dbReference>
<dbReference type="Pfam" id="PF14147">
    <property type="entry name" value="Spore_YhaL"/>
    <property type="match status" value="1"/>
</dbReference>
<organism evidence="1 2">
    <name type="scientific">Priestia megaterium (strain ATCC 14581 / DSM 32 / CCUG 1817 / JCM 2506 / NBRC 15308 / NCIMB 9376 / NCTC 10342 / NRRL B-14308 / VKM B-512 / Ford 19)</name>
    <name type="common">Bacillus megaterium</name>
    <dbReference type="NCBI Taxonomy" id="1348623"/>
    <lineage>
        <taxon>Bacteria</taxon>
        <taxon>Bacillati</taxon>
        <taxon>Bacillota</taxon>
        <taxon>Bacilli</taxon>
        <taxon>Bacillales</taxon>
        <taxon>Bacillaceae</taxon>
        <taxon>Priestia</taxon>
    </lineage>
</organism>
<dbReference type="EMBL" id="CP009920">
    <property type="protein sequence ID" value="AJI20583.1"/>
    <property type="molecule type" value="Genomic_DNA"/>
</dbReference>
<name>A0A0B6AJ18_PRIM2</name>
<reference evidence="1 2" key="1">
    <citation type="journal article" date="2015" name="Genome Announc.">
        <title>Complete genome sequences for 35 biothreat assay-relevant bacillus species.</title>
        <authorList>
            <person name="Johnson S.L."/>
            <person name="Daligault H.E."/>
            <person name="Davenport K.W."/>
            <person name="Jaissle J."/>
            <person name="Frey K.G."/>
            <person name="Ladner J.T."/>
            <person name="Broomall S.M."/>
            <person name="Bishop-Lilly K.A."/>
            <person name="Bruce D.C."/>
            <person name="Gibbons H.S."/>
            <person name="Coyne S.R."/>
            <person name="Lo C.C."/>
            <person name="Meincke L."/>
            <person name="Munk A.C."/>
            <person name="Koroleva G.I."/>
            <person name="Rosenzweig C.N."/>
            <person name="Palacios G.F."/>
            <person name="Redden C.L."/>
            <person name="Minogue T.D."/>
            <person name="Chain P.S."/>
        </authorList>
    </citation>
    <scope>NUCLEOTIDE SEQUENCE [LARGE SCALE GENOMIC DNA]</scope>
    <source>
        <strain evidence="2">ATCC 14581 / DSM 32 / JCM 2506 / NBRC 15308 / NCIMB 9376 / NCTC 10342 / NRRL B-14308 / VKM B-512</strain>
    </source>
</reference>
<evidence type="ECO:0000313" key="2">
    <source>
        <dbReference type="Proteomes" id="UP000031829"/>
    </source>
</evidence>
<protein>
    <submittedName>
        <fullName evidence="1">Sporulation protein yhaL</fullName>
    </submittedName>
</protein>
<sequence length="60" mass="6991">MVTLPIWIYLVVAGIFFSGFMAIRAAQHDKQVDDSFIEKEGQVFIERMQVEKERRNSDSI</sequence>
<dbReference type="Proteomes" id="UP000031829">
    <property type="component" value="Chromosome"/>
</dbReference>
<dbReference type="KEGG" id="bmeg:BG04_2869"/>
<dbReference type="HOGENOM" id="CLU_195059_1_0_9"/>
<evidence type="ECO:0000313" key="1">
    <source>
        <dbReference type="EMBL" id="AJI20583.1"/>
    </source>
</evidence>
<dbReference type="GeneID" id="93640934"/>
<dbReference type="RefSeq" id="WP_013055310.1">
    <property type="nucleotide sequence ID" value="NZ_BCVB01000014.1"/>
</dbReference>
<proteinExistence type="predicted"/>